<organism evidence="6 7">
    <name type="scientific">Candidatus Niyogibacteria bacterium CG10_big_fil_rev_8_21_14_0_10_42_19</name>
    <dbReference type="NCBI Taxonomy" id="1974725"/>
    <lineage>
        <taxon>Bacteria</taxon>
        <taxon>Candidatus Niyogiibacteriota</taxon>
    </lineage>
</organism>
<sequence length="343" mass="39178">MLPDELKKIKEEYEQLKNGLEISGWKDGEKNARFGFLSNIIKKIMEYESLEQKKTSSKELVSDPEMKDLAEEEMMSFESRQKEILANIDNFLNKEKKIVENPKSTVLEIRAGTGGEEASLFAGDLFNMYSKYAAKKGWPVSSISESVSDLKGFKEVVFEIKSPKAYDKLKQESGVHRIQRVPETEKSGRIHTSTASVAVIPIYPKESFEIKPEDIEVTFQKSGGPGGQNVNKLETAVRLFHKPSGIMILSQNERSQAANKELALELLRAKLIEEKKRKDREEAARLRKEQIGTADRSEKIRTYNYLQDRITDHRIKQNFHDIEKIMDGNIDQIISAFEETKNG</sequence>
<dbReference type="Gene3D" id="3.30.160.20">
    <property type="match status" value="1"/>
</dbReference>
<dbReference type="InterPro" id="IPR050057">
    <property type="entry name" value="Prokaryotic/Mito_RF"/>
</dbReference>
<evidence type="ECO:0000256" key="3">
    <source>
        <dbReference type="ARBA" id="ARBA00022917"/>
    </source>
</evidence>
<accession>A0A2H0TF19</accession>
<dbReference type="Proteomes" id="UP000229383">
    <property type="component" value="Unassembled WGS sequence"/>
</dbReference>
<comment type="similarity">
    <text evidence="1">Belongs to the prokaryotic/mitochondrial release factor family.</text>
</comment>
<evidence type="ECO:0000256" key="2">
    <source>
        <dbReference type="ARBA" id="ARBA00022481"/>
    </source>
</evidence>
<dbReference type="Pfam" id="PF00472">
    <property type="entry name" value="RF-1"/>
    <property type="match status" value="1"/>
</dbReference>
<dbReference type="PANTHER" id="PTHR43804">
    <property type="entry name" value="LD18447P"/>
    <property type="match status" value="1"/>
</dbReference>
<dbReference type="GO" id="GO:0005737">
    <property type="term" value="C:cytoplasm"/>
    <property type="evidence" value="ECO:0007669"/>
    <property type="project" value="UniProtKB-ARBA"/>
</dbReference>
<dbReference type="AlphaFoldDB" id="A0A2H0TF19"/>
<name>A0A2H0TF19_9BACT</name>
<dbReference type="PANTHER" id="PTHR43804:SF7">
    <property type="entry name" value="LD18447P"/>
    <property type="match status" value="1"/>
</dbReference>
<dbReference type="Gene3D" id="6.10.140.1950">
    <property type="match status" value="1"/>
</dbReference>
<reference evidence="7" key="1">
    <citation type="submission" date="2017-09" db="EMBL/GenBank/DDBJ databases">
        <title>Depth-based differentiation of microbial function through sediment-hosted aquifers and enrichment of novel symbionts in the deep terrestrial subsurface.</title>
        <authorList>
            <person name="Probst A.J."/>
            <person name="Ladd B."/>
            <person name="Jarett J.K."/>
            <person name="Geller-Mcgrath D.E."/>
            <person name="Sieber C.M.K."/>
            <person name="Emerson J.B."/>
            <person name="Anantharaman K."/>
            <person name="Thomas B.C."/>
            <person name="Malmstrom R."/>
            <person name="Stieglmeier M."/>
            <person name="Klingl A."/>
            <person name="Woyke T."/>
            <person name="Ryan C.M."/>
            <person name="Banfield J.F."/>
        </authorList>
    </citation>
    <scope>NUCLEOTIDE SEQUENCE [LARGE SCALE GENOMIC DNA]</scope>
</reference>
<dbReference type="Gene3D" id="3.30.70.1660">
    <property type="match status" value="1"/>
</dbReference>
<dbReference type="SMART" id="SM00937">
    <property type="entry name" value="PCRF"/>
    <property type="match status" value="1"/>
</dbReference>
<dbReference type="SUPFAM" id="SSF75620">
    <property type="entry name" value="Release factor"/>
    <property type="match status" value="1"/>
</dbReference>
<dbReference type="InterPro" id="IPR005139">
    <property type="entry name" value="PCRF"/>
</dbReference>
<proteinExistence type="inferred from homology"/>
<evidence type="ECO:0000256" key="4">
    <source>
        <dbReference type="SAM" id="Coils"/>
    </source>
</evidence>
<comment type="caution">
    <text evidence="6">The sequence shown here is derived from an EMBL/GenBank/DDBJ whole genome shotgun (WGS) entry which is preliminary data.</text>
</comment>
<evidence type="ECO:0000259" key="5">
    <source>
        <dbReference type="SMART" id="SM00937"/>
    </source>
</evidence>
<dbReference type="InterPro" id="IPR045853">
    <property type="entry name" value="Pep_chain_release_fac_I_sf"/>
</dbReference>
<dbReference type="InterPro" id="IPR000352">
    <property type="entry name" value="Pep_chain_release_fac_I"/>
</dbReference>
<dbReference type="GO" id="GO:0003747">
    <property type="term" value="F:translation release factor activity"/>
    <property type="evidence" value="ECO:0007669"/>
    <property type="project" value="InterPro"/>
</dbReference>
<keyword evidence="4" id="KW-0175">Coiled coil</keyword>
<gene>
    <name evidence="6" type="ORF">COU46_03095</name>
</gene>
<dbReference type="Pfam" id="PF03462">
    <property type="entry name" value="PCRF"/>
    <property type="match status" value="1"/>
</dbReference>
<keyword evidence="2" id="KW-0488">Methylation</keyword>
<feature type="coiled-coil region" evidence="4">
    <location>
        <begin position="257"/>
        <end position="289"/>
    </location>
</feature>
<evidence type="ECO:0000256" key="1">
    <source>
        <dbReference type="ARBA" id="ARBA00010835"/>
    </source>
</evidence>
<dbReference type="EMBL" id="PFCN01000035">
    <property type="protein sequence ID" value="PIR70149.1"/>
    <property type="molecule type" value="Genomic_DNA"/>
</dbReference>
<protein>
    <submittedName>
        <fullName evidence="6">Peptide chain release factor 1</fullName>
    </submittedName>
</protein>
<evidence type="ECO:0000313" key="7">
    <source>
        <dbReference type="Proteomes" id="UP000229383"/>
    </source>
</evidence>
<evidence type="ECO:0000313" key="6">
    <source>
        <dbReference type="EMBL" id="PIR70149.1"/>
    </source>
</evidence>
<keyword evidence="3" id="KW-0648">Protein biosynthesis</keyword>
<feature type="domain" description="Peptide chain release factor" evidence="5">
    <location>
        <begin position="59"/>
        <end position="172"/>
    </location>
</feature>